<accession>A0A1I1TYJ4</accession>
<dbReference type="Gene3D" id="3.10.28.20">
    <property type="entry name" value="Acetamidase/Formamidase-like domains"/>
    <property type="match status" value="1"/>
</dbReference>
<dbReference type="STRING" id="1123397.SAMN05660831_01991"/>
<feature type="signal peptide" evidence="1">
    <location>
        <begin position="1"/>
        <end position="20"/>
    </location>
</feature>
<evidence type="ECO:0000313" key="2">
    <source>
        <dbReference type="EMBL" id="SFD61493.1"/>
    </source>
</evidence>
<sequence length="656" mass="71185">MPRTLPLVAALLVATLPGCALLPATGPDAGQLADQGRQAVPDTASTVYGHGTGPTREAARQAASRELARALLTHVRAELRIHEQELADGGGARSGRRLESATASLANVTLEGVTVDAAREGRNGWYVRAAIERQRLDELRQRARRQAAALAWFEITVAEEQPGRAIRAALRGLTVAARTGVIEEAVYHPEVGNTTFGAWFEQVILERSGDLRILPLVEEDGVRLAVIHADSYRPQPGFPLEVDGQRLTTDEEGITAALKGKTLAGGTAVRIPDSPLPTRYRRLATLNPDRWADLERGELFIHTEPAGATALVDGRGTTTPGRLPLEPGEYTLEVTDAGERRGAETTIDLAEGAPYAYATLELAERHFGRLDLRVADDDARIRITRGPRKDATRHEARGALESRLDVGRYDVAIDYPEDEDYQTLTDDILLHEDETVARDYIAPPSRQPYTEGSRGGLTLLSLGDQFGQEFALPGENGGEDTLGELEEEHGASQDSVGFMLLGQLQGFWSNHLTLSGEVGIAMSNISADHFEEQYGEGELTVFQVRSALGAGLWFPAGENRALWATYNLGVANASWSEPESGYPYDDPPGGSVTNNLAFAEVGLAGSGYSVALRLPLDERTGAHFTLTWPLMSTDIERGYRREATRPAREGEEYTKP</sequence>
<dbReference type="Proteomes" id="UP000198611">
    <property type="component" value="Unassembled WGS sequence"/>
</dbReference>
<proteinExistence type="predicted"/>
<keyword evidence="1" id="KW-0732">Signal</keyword>
<dbReference type="RefSeq" id="WP_093428614.1">
    <property type="nucleotide sequence ID" value="NZ_FOMJ01000006.1"/>
</dbReference>
<dbReference type="EMBL" id="FOMJ01000006">
    <property type="protein sequence ID" value="SFD61493.1"/>
    <property type="molecule type" value="Genomic_DNA"/>
</dbReference>
<dbReference type="AlphaFoldDB" id="A0A1I1TYJ4"/>
<feature type="chain" id="PRO_5011623776" evidence="1">
    <location>
        <begin position="21"/>
        <end position="656"/>
    </location>
</feature>
<protein>
    <submittedName>
        <fullName evidence="2">PEGA domain-containing protein</fullName>
    </submittedName>
</protein>
<dbReference type="OrthoDB" id="5792238at2"/>
<keyword evidence="3" id="KW-1185">Reference proteome</keyword>
<organism evidence="2 3">
    <name type="scientific">Thiohalospira halophila DSM 15071</name>
    <dbReference type="NCBI Taxonomy" id="1123397"/>
    <lineage>
        <taxon>Bacteria</taxon>
        <taxon>Pseudomonadati</taxon>
        <taxon>Pseudomonadota</taxon>
        <taxon>Gammaproteobacteria</taxon>
        <taxon>Thiohalospirales</taxon>
        <taxon>Thiohalospiraceae</taxon>
        <taxon>Thiohalospira</taxon>
    </lineage>
</organism>
<name>A0A1I1TYJ4_9GAMM</name>
<gene>
    <name evidence="2" type="ORF">SAMN05660831_01991</name>
</gene>
<reference evidence="2 3" key="1">
    <citation type="submission" date="2016-10" db="EMBL/GenBank/DDBJ databases">
        <authorList>
            <person name="de Groot N.N."/>
        </authorList>
    </citation>
    <scope>NUCLEOTIDE SEQUENCE [LARGE SCALE GENOMIC DNA]</scope>
    <source>
        <strain evidence="2 3">HL3</strain>
    </source>
</reference>
<evidence type="ECO:0000313" key="3">
    <source>
        <dbReference type="Proteomes" id="UP000198611"/>
    </source>
</evidence>
<evidence type="ECO:0000256" key="1">
    <source>
        <dbReference type="SAM" id="SignalP"/>
    </source>
</evidence>